<gene>
    <name evidence="5" type="ORF">BGZ99_006588</name>
</gene>
<keyword evidence="1" id="KW-0175">Coiled coil</keyword>
<evidence type="ECO:0000313" key="5">
    <source>
        <dbReference type="EMBL" id="KAG0327916.1"/>
    </source>
</evidence>
<organism evidence="5 6">
    <name type="scientific">Dissophora globulifera</name>
    <dbReference type="NCBI Taxonomy" id="979702"/>
    <lineage>
        <taxon>Eukaryota</taxon>
        <taxon>Fungi</taxon>
        <taxon>Fungi incertae sedis</taxon>
        <taxon>Mucoromycota</taxon>
        <taxon>Mortierellomycotina</taxon>
        <taxon>Mortierellomycetes</taxon>
        <taxon>Mortierellales</taxon>
        <taxon>Mortierellaceae</taxon>
        <taxon>Dissophora</taxon>
    </lineage>
</organism>
<keyword evidence="3" id="KW-0812">Transmembrane</keyword>
<dbReference type="OrthoDB" id="687730at2759"/>
<feature type="region of interest" description="Disordered" evidence="2">
    <location>
        <begin position="149"/>
        <end position="175"/>
    </location>
</feature>
<evidence type="ECO:0000256" key="1">
    <source>
        <dbReference type="SAM" id="Coils"/>
    </source>
</evidence>
<feature type="coiled-coil region" evidence="1">
    <location>
        <begin position="298"/>
        <end position="332"/>
    </location>
</feature>
<dbReference type="AlphaFoldDB" id="A0A9P6RUV0"/>
<comment type="caution">
    <text evidence="5">The sequence shown here is derived from an EMBL/GenBank/DDBJ whole genome shotgun (WGS) entry which is preliminary data.</text>
</comment>
<dbReference type="Gene3D" id="2.60.200.20">
    <property type="match status" value="1"/>
</dbReference>
<accession>A0A9P6RUV0</accession>
<dbReference type="InterPro" id="IPR051176">
    <property type="entry name" value="Cent_Immune-Sig_Mod"/>
</dbReference>
<feature type="region of interest" description="Disordered" evidence="2">
    <location>
        <begin position="428"/>
        <end position="466"/>
    </location>
</feature>
<evidence type="ECO:0000313" key="6">
    <source>
        <dbReference type="Proteomes" id="UP000738325"/>
    </source>
</evidence>
<dbReference type="SUPFAM" id="SSF49879">
    <property type="entry name" value="SMAD/FHA domain"/>
    <property type="match status" value="1"/>
</dbReference>
<keyword evidence="3" id="KW-1133">Transmembrane helix</keyword>
<keyword evidence="3" id="KW-0472">Membrane</keyword>
<feature type="compositionally biased region" description="Polar residues" evidence="2">
    <location>
        <begin position="1"/>
        <end position="20"/>
    </location>
</feature>
<proteinExistence type="predicted"/>
<dbReference type="GO" id="GO:0005737">
    <property type="term" value="C:cytoplasm"/>
    <property type="evidence" value="ECO:0007669"/>
    <property type="project" value="TreeGrafter"/>
</dbReference>
<dbReference type="InterPro" id="IPR008984">
    <property type="entry name" value="SMAD_FHA_dom_sf"/>
</dbReference>
<feature type="compositionally biased region" description="Basic and acidic residues" evidence="2">
    <location>
        <begin position="444"/>
        <end position="458"/>
    </location>
</feature>
<feature type="transmembrane region" description="Helical" evidence="3">
    <location>
        <begin position="492"/>
        <end position="510"/>
    </location>
</feature>
<dbReference type="EMBL" id="JAAAIP010000045">
    <property type="protein sequence ID" value="KAG0327916.1"/>
    <property type="molecule type" value="Genomic_DNA"/>
</dbReference>
<dbReference type="Pfam" id="PF00498">
    <property type="entry name" value="FHA"/>
    <property type="match status" value="1"/>
</dbReference>
<evidence type="ECO:0000256" key="3">
    <source>
        <dbReference type="SAM" id="Phobius"/>
    </source>
</evidence>
<dbReference type="PROSITE" id="PS50006">
    <property type="entry name" value="FHA_DOMAIN"/>
    <property type="match status" value="1"/>
</dbReference>
<dbReference type="InterPro" id="IPR000253">
    <property type="entry name" value="FHA_dom"/>
</dbReference>
<name>A0A9P6RUV0_9FUNG</name>
<sequence length="517" mass="56860">MNGTSGTSTPNGRHQSSSNPILVLEPVNDTFVLKSLELPEQTKVKVGRQTGVTTAPQPSNGYFDSKVLSRVHAEVWSEGGKVYIRDLKSSNGTFLNGRRLCPENTESEPFELNQNDSLEFGIDIMDENGALLHEKVSCKIFISRMSYPTPGGSPQDSHAKIKPISPAGSGHSVSFGSQSENIDLIISRLQNELTRSQETYADLGFIKQSVGEIEKMIIVNGRDGDKNGNSAHEQQVPEDHAAEMARLKSSFEEAKLEWENERAREALTHQDETEMLRQVQDKALEAVRETNTKMESVVNRFTTVVAEHKQELEALQKEKDAALEAALEALEQKHKDDINRLVLEADAEQEGLVKKHQLEMDEALMLIEAGKSDDTRSMEAELASIKEEIVILRPSAEAQAQTIKSLTKENKELQQLVDDTKAALRRAQERAGETADDLETLTPKVKEDSDSGSHDGIKGKGNGASEGKPFSWSQFVFPVAGKSQAGQHQPTTMLLSGGFMLVGLGVYALWHKVGMTG</sequence>
<dbReference type="PANTHER" id="PTHR15715">
    <property type="entry name" value="CENTROSOMAL PROTEIN OF 170 KDA"/>
    <property type="match status" value="1"/>
</dbReference>
<feature type="domain" description="FHA" evidence="4">
    <location>
        <begin position="44"/>
        <end position="100"/>
    </location>
</feature>
<reference evidence="5" key="1">
    <citation type="journal article" date="2020" name="Fungal Divers.">
        <title>Resolving the Mortierellaceae phylogeny through synthesis of multi-gene phylogenetics and phylogenomics.</title>
        <authorList>
            <person name="Vandepol N."/>
            <person name="Liber J."/>
            <person name="Desiro A."/>
            <person name="Na H."/>
            <person name="Kennedy M."/>
            <person name="Barry K."/>
            <person name="Grigoriev I.V."/>
            <person name="Miller A.N."/>
            <person name="O'Donnell K."/>
            <person name="Stajich J.E."/>
            <person name="Bonito G."/>
        </authorList>
    </citation>
    <scope>NUCLEOTIDE SEQUENCE</scope>
    <source>
        <strain evidence="5">REB-010B</strain>
    </source>
</reference>
<feature type="region of interest" description="Disordered" evidence="2">
    <location>
        <begin position="1"/>
        <end position="21"/>
    </location>
</feature>
<evidence type="ECO:0000256" key="2">
    <source>
        <dbReference type="SAM" id="MobiDB-lite"/>
    </source>
</evidence>
<protein>
    <recommendedName>
        <fullName evidence="4">FHA domain-containing protein</fullName>
    </recommendedName>
</protein>
<dbReference type="Proteomes" id="UP000738325">
    <property type="component" value="Unassembled WGS sequence"/>
</dbReference>
<dbReference type="SMART" id="SM00240">
    <property type="entry name" value="FHA"/>
    <property type="match status" value="1"/>
</dbReference>
<dbReference type="PANTHER" id="PTHR15715:SF37">
    <property type="entry name" value="LD47843P"/>
    <property type="match status" value="1"/>
</dbReference>
<evidence type="ECO:0000259" key="4">
    <source>
        <dbReference type="PROSITE" id="PS50006"/>
    </source>
</evidence>
<keyword evidence="6" id="KW-1185">Reference proteome</keyword>